<name>A0A3D8I5R2_9HELI</name>
<dbReference type="InterPro" id="IPR036411">
    <property type="entry name" value="TorD-like_sf"/>
</dbReference>
<dbReference type="RefSeq" id="WP_104699364.1">
    <property type="nucleotide sequence ID" value="NZ_FZPP01000004.1"/>
</dbReference>
<gene>
    <name evidence="1" type="ORF">CQA63_02720</name>
</gene>
<dbReference type="Proteomes" id="UP000256599">
    <property type="component" value="Unassembled WGS sequence"/>
</dbReference>
<keyword evidence="2" id="KW-1185">Reference proteome</keyword>
<dbReference type="Pfam" id="PF02613">
    <property type="entry name" value="Nitrate_red_del"/>
    <property type="match status" value="1"/>
</dbReference>
<evidence type="ECO:0000313" key="2">
    <source>
        <dbReference type="Proteomes" id="UP000256599"/>
    </source>
</evidence>
<accession>A0A3D8I5R2</accession>
<proteinExistence type="predicted"/>
<organism evidence="1 2">
    <name type="scientific">Helicobacter marmotae</name>
    <dbReference type="NCBI Taxonomy" id="152490"/>
    <lineage>
        <taxon>Bacteria</taxon>
        <taxon>Pseudomonadati</taxon>
        <taxon>Campylobacterota</taxon>
        <taxon>Epsilonproteobacteria</taxon>
        <taxon>Campylobacterales</taxon>
        <taxon>Helicobacteraceae</taxon>
        <taxon>Helicobacter</taxon>
    </lineage>
</organism>
<sequence length="216" mass="24810">MRENLTSVANARALYYDFFAGLFLYELLKQRLSVLLKQVEILKSNPLCEDDILHFEYLENELKERGVDGILAEYTHAFILPFNVPKSNAPLPKKKGRRSEKGVQIMLYLSHYIEGGLNGKALLKARTLTKQSTFRLNTKEFKESEEHLGFLLLLMRYLLLSEEASDRALSVEVAHELVLPLGDFVIKALMQREDLPCYGHIASLLQHFLNLEQSLK</sequence>
<comment type="caution">
    <text evidence="1">The sequence shown here is derived from an EMBL/GenBank/DDBJ whole genome shotgun (WGS) entry which is preliminary data.</text>
</comment>
<evidence type="ECO:0000313" key="1">
    <source>
        <dbReference type="EMBL" id="RDU60478.1"/>
    </source>
</evidence>
<dbReference type="SUPFAM" id="SSF89155">
    <property type="entry name" value="TorD-like"/>
    <property type="match status" value="1"/>
</dbReference>
<dbReference type="InterPro" id="IPR020945">
    <property type="entry name" value="DMSO/NO3_reduct_chaperone"/>
</dbReference>
<reference evidence="1 2" key="1">
    <citation type="submission" date="2018-04" db="EMBL/GenBank/DDBJ databases">
        <title>Novel Campyloabacter and Helicobacter Species and Strains.</title>
        <authorList>
            <person name="Mannion A.J."/>
            <person name="Shen Z."/>
            <person name="Fox J.G."/>
        </authorList>
    </citation>
    <scope>NUCLEOTIDE SEQUENCE [LARGE SCALE GENOMIC DNA]</scope>
    <source>
        <strain evidence="1 2">MIT 98-6070</strain>
    </source>
</reference>
<dbReference type="AlphaFoldDB" id="A0A3D8I5R2"/>
<dbReference type="Gene3D" id="1.10.3480.10">
    <property type="entry name" value="TorD-like"/>
    <property type="match status" value="1"/>
</dbReference>
<protein>
    <submittedName>
        <fullName evidence="1">Uncharacterized protein</fullName>
    </submittedName>
</protein>
<dbReference type="OrthoDB" id="5323436at2"/>
<dbReference type="EMBL" id="NXLR01000003">
    <property type="protein sequence ID" value="RDU60478.1"/>
    <property type="molecule type" value="Genomic_DNA"/>
</dbReference>